<gene>
    <name evidence="13" type="primary">LOC117651740</name>
</gene>
<evidence type="ECO:0000256" key="7">
    <source>
        <dbReference type="ARBA" id="ARBA00023136"/>
    </source>
</evidence>
<dbReference type="PROSITE" id="PS51865">
    <property type="entry name" value="PDZ_GRASP"/>
    <property type="match status" value="2"/>
</dbReference>
<proteinExistence type="inferred from homology"/>
<feature type="compositionally biased region" description="Polar residues" evidence="10">
    <location>
        <begin position="429"/>
        <end position="445"/>
    </location>
</feature>
<dbReference type="PANTHER" id="PTHR12893:SF0">
    <property type="entry name" value="GRASP65"/>
    <property type="match status" value="1"/>
</dbReference>
<keyword evidence="12" id="KW-1185">Reference proteome</keyword>
<evidence type="ECO:0000256" key="3">
    <source>
        <dbReference type="ARBA" id="ARBA00022553"/>
    </source>
</evidence>
<keyword evidence="3" id="KW-0597">Phosphoprotein</keyword>
<keyword evidence="8" id="KW-0449">Lipoprotein</keyword>
<dbReference type="Proteomes" id="UP000515158">
    <property type="component" value="Unplaced"/>
</dbReference>
<evidence type="ECO:0000313" key="12">
    <source>
        <dbReference type="Proteomes" id="UP000515158"/>
    </source>
</evidence>
<dbReference type="GeneID" id="117651740"/>
<keyword evidence="4" id="KW-0519">Myristate</keyword>
<feature type="domain" description="PDZ GRASP-type" evidence="11">
    <location>
        <begin position="15"/>
        <end position="105"/>
    </location>
</feature>
<feature type="binding site" evidence="9">
    <location>
        <position position="18"/>
    </location>
    <ligand>
        <name>Zn(2+)</name>
        <dbReference type="ChEBI" id="CHEBI:29105"/>
    </ligand>
</feature>
<evidence type="ECO:0000256" key="10">
    <source>
        <dbReference type="SAM" id="MobiDB-lite"/>
    </source>
</evidence>
<evidence type="ECO:0000256" key="9">
    <source>
        <dbReference type="PIRSR" id="PIRSR607583-1"/>
    </source>
</evidence>
<feature type="region of interest" description="Disordered" evidence="10">
    <location>
        <begin position="423"/>
        <end position="447"/>
    </location>
</feature>
<dbReference type="FunFam" id="2.30.42.10:FF:000026">
    <property type="entry name" value="Golgi reassembly stacking protein 2"/>
    <property type="match status" value="1"/>
</dbReference>
<organism evidence="13">
    <name type="scientific">Thrips palmi</name>
    <name type="common">Melon thrips</name>
    <dbReference type="NCBI Taxonomy" id="161013"/>
    <lineage>
        <taxon>Eukaryota</taxon>
        <taxon>Metazoa</taxon>
        <taxon>Ecdysozoa</taxon>
        <taxon>Arthropoda</taxon>
        <taxon>Hexapoda</taxon>
        <taxon>Insecta</taxon>
        <taxon>Pterygota</taxon>
        <taxon>Neoptera</taxon>
        <taxon>Paraneoptera</taxon>
        <taxon>Thysanoptera</taxon>
        <taxon>Terebrantia</taxon>
        <taxon>Thripoidea</taxon>
        <taxon>Thripidae</taxon>
        <taxon>Thrips</taxon>
    </lineage>
</organism>
<keyword evidence="5" id="KW-0677">Repeat</keyword>
<evidence type="ECO:0000256" key="6">
    <source>
        <dbReference type="ARBA" id="ARBA00023034"/>
    </source>
</evidence>
<dbReference type="GO" id="GO:0007030">
    <property type="term" value="P:Golgi organization"/>
    <property type="evidence" value="ECO:0007669"/>
    <property type="project" value="TreeGrafter"/>
</dbReference>
<dbReference type="CTD" id="40177"/>
<dbReference type="OrthoDB" id="3318at2759"/>
<dbReference type="InterPro" id="IPR024958">
    <property type="entry name" value="GRASP_PDZ"/>
</dbReference>
<evidence type="ECO:0000259" key="11">
    <source>
        <dbReference type="PROSITE" id="PS51865"/>
    </source>
</evidence>
<comment type="subcellular location">
    <subcellularLocation>
        <location evidence="1">Golgi apparatus membrane</location>
    </subcellularLocation>
</comment>
<dbReference type="InterPro" id="IPR007583">
    <property type="entry name" value="GRASP55_65"/>
</dbReference>
<keyword evidence="9" id="KW-0862">Zinc</keyword>
<feature type="domain" description="PDZ GRASP-type" evidence="11">
    <location>
        <begin position="111"/>
        <end position="199"/>
    </location>
</feature>
<comment type="similarity">
    <text evidence="2">Belongs to the GORASP family.</text>
</comment>
<name>A0A6P9A2B4_THRPL</name>
<feature type="region of interest" description="Disordered" evidence="10">
    <location>
        <begin position="286"/>
        <end position="306"/>
    </location>
</feature>
<sequence length="505" mass="52581">MGNGPSVEIPGGGTEGYHVLRVQDGSPGQRAGLEAFFDFIVAINKQRLDQDNDTLKELLKSNVDKEVQVTVYSSKTQQVRQVTIIPSTSWGGQGLLGVSIRFCSFEGSNENIWHILEVHPSSPADLAGLRPFTDYIIGADSILHESEDLFSFIEAHEGRALKLYVYNTDEDSCREVTITPNSSWGGEGSLGCGIGYGYLHRIPIRNNMEQMKPPAAAQTPASSSKSTSVAAGAYVPPATGSAYVPPAAVGAYVPPATVGTYVPAAAGSYAPAASVGTDAYVPPTSEVVPDGSLVQPGLPAQSVSPPSVPMYPTAPSPASQAFPSSVPSMPVPYSSAVPTSMTGMSAQMAGLTVSGQDTFMTSVPAQSISTSVVGMPQPHPSTVGGTTTLGYSQPISSQGYGYQSYPAFSSSSNPGQYFPSTHGVMDSTGLPNRSSPASSMNVSQPPSIPGMPLTTPLSLPGMPPITVSASVPFTTLEGLHLAQQQQQPSQQPQPQQPPFSVSVGQ</sequence>
<protein>
    <submittedName>
        <fullName evidence="13">Golgi reassembly-stacking protein 2</fullName>
    </submittedName>
</protein>
<evidence type="ECO:0000256" key="5">
    <source>
        <dbReference type="ARBA" id="ARBA00022737"/>
    </source>
</evidence>
<evidence type="ECO:0000256" key="1">
    <source>
        <dbReference type="ARBA" id="ARBA00004394"/>
    </source>
</evidence>
<evidence type="ECO:0000256" key="4">
    <source>
        <dbReference type="ARBA" id="ARBA00022707"/>
    </source>
</evidence>
<dbReference type="SUPFAM" id="SSF50156">
    <property type="entry name" value="PDZ domain-like"/>
    <property type="match status" value="2"/>
</dbReference>
<feature type="compositionally biased region" description="Low complexity" evidence="10">
    <location>
        <begin position="483"/>
        <end position="493"/>
    </location>
</feature>
<dbReference type="GO" id="GO:0046872">
    <property type="term" value="F:metal ion binding"/>
    <property type="evidence" value="ECO:0007669"/>
    <property type="project" value="UniProtKB-KW"/>
</dbReference>
<keyword evidence="7" id="KW-0472">Membrane</keyword>
<dbReference type="AlphaFoldDB" id="A0A6P9A2B4"/>
<dbReference type="PANTHER" id="PTHR12893">
    <property type="entry name" value="GOLGI REASSEMBLY STACKING PROTEIN GRASP"/>
    <property type="match status" value="1"/>
</dbReference>
<dbReference type="InterPro" id="IPR036034">
    <property type="entry name" value="PDZ_sf"/>
</dbReference>
<dbReference type="GO" id="GO:0000139">
    <property type="term" value="C:Golgi membrane"/>
    <property type="evidence" value="ECO:0007669"/>
    <property type="project" value="UniProtKB-SubCell"/>
</dbReference>
<dbReference type="Gene3D" id="2.30.42.10">
    <property type="match status" value="2"/>
</dbReference>
<feature type="binding site" evidence="9">
    <location>
        <position position="103"/>
    </location>
    <ligand>
        <name>Zn(2+)</name>
        <dbReference type="ChEBI" id="CHEBI:29105"/>
    </ligand>
</feature>
<dbReference type="InParanoid" id="A0A6P9A2B4"/>
<keyword evidence="9" id="KW-0479">Metal-binding</keyword>
<keyword evidence="6" id="KW-0333">Golgi apparatus</keyword>
<evidence type="ECO:0000256" key="2">
    <source>
        <dbReference type="ARBA" id="ARBA00007144"/>
    </source>
</evidence>
<evidence type="ECO:0000313" key="13">
    <source>
        <dbReference type="RefSeq" id="XP_034251938.1"/>
    </source>
</evidence>
<reference evidence="13" key="1">
    <citation type="submission" date="2025-08" db="UniProtKB">
        <authorList>
            <consortium name="RefSeq"/>
        </authorList>
    </citation>
    <scope>IDENTIFICATION</scope>
    <source>
        <tissue evidence="13">Total insect</tissue>
    </source>
</reference>
<feature type="region of interest" description="Disordered" evidence="10">
    <location>
        <begin position="481"/>
        <end position="505"/>
    </location>
</feature>
<dbReference type="RefSeq" id="XP_034251938.1">
    <property type="nucleotide sequence ID" value="XM_034396047.1"/>
</dbReference>
<evidence type="ECO:0000256" key="8">
    <source>
        <dbReference type="ARBA" id="ARBA00023288"/>
    </source>
</evidence>
<accession>A0A6P9A2B4</accession>
<dbReference type="Pfam" id="PF04495">
    <property type="entry name" value="GRASP55_65"/>
    <property type="match status" value="1"/>
</dbReference>
<dbReference type="FunFam" id="2.30.42.10:FF:000056">
    <property type="entry name" value="Golgi reassembly-stacking protein 2 isoform 1"/>
    <property type="match status" value="1"/>
</dbReference>
<dbReference type="KEGG" id="tpal:117651740"/>